<dbReference type="InterPro" id="IPR037914">
    <property type="entry name" value="SpoVT-AbrB_sf"/>
</dbReference>
<keyword evidence="1" id="KW-0238">DNA-binding</keyword>
<dbReference type="RefSeq" id="WP_069410222.1">
    <property type="nucleotide sequence ID" value="NZ_DAWDRA010000034.1"/>
</dbReference>
<keyword evidence="4" id="KW-1185">Reference proteome</keyword>
<comment type="caution">
    <text evidence="3">The sequence shown here is derived from an EMBL/GenBank/DDBJ whole genome shotgun (WGS) entry which is preliminary data.</text>
</comment>
<dbReference type="Proteomes" id="UP000094869">
    <property type="component" value="Unassembled WGS sequence"/>
</dbReference>
<evidence type="ECO:0000313" key="3">
    <source>
        <dbReference type="EMBL" id="ODR57035.1"/>
    </source>
</evidence>
<gene>
    <name evidence="3" type="ORF">BEI63_12760</name>
</gene>
<protein>
    <submittedName>
        <fullName evidence="3">AbrB family transcriptional regulator</fullName>
    </submittedName>
</protein>
<dbReference type="Gene3D" id="2.10.260.10">
    <property type="match status" value="1"/>
</dbReference>
<evidence type="ECO:0000256" key="1">
    <source>
        <dbReference type="PROSITE-ProRule" id="PRU01076"/>
    </source>
</evidence>
<reference evidence="3 4" key="1">
    <citation type="submission" date="2016-08" db="EMBL/GenBank/DDBJ databases">
        <title>Characterization of Isolates of Eisenbergiella tayi Derived from Blood Cultures, Using Whole Genome Sequencing.</title>
        <authorList>
            <person name="Bernier A.-M."/>
            <person name="Burdz T."/>
            <person name="Wiebe D."/>
            <person name="Bernard K."/>
        </authorList>
    </citation>
    <scope>NUCLEOTIDE SEQUENCE [LARGE SCALE GENOMIC DNA]</scope>
    <source>
        <strain evidence="3 4">NML120146</strain>
    </source>
</reference>
<organism evidence="3 4">
    <name type="scientific">Eisenbergiella tayi</name>
    <dbReference type="NCBI Taxonomy" id="1432052"/>
    <lineage>
        <taxon>Bacteria</taxon>
        <taxon>Bacillati</taxon>
        <taxon>Bacillota</taxon>
        <taxon>Clostridia</taxon>
        <taxon>Lachnospirales</taxon>
        <taxon>Lachnospiraceae</taxon>
        <taxon>Eisenbergiella</taxon>
    </lineage>
</organism>
<dbReference type="SUPFAM" id="SSF89447">
    <property type="entry name" value="AbrB/MazE/MraZ-like"/>
    <property type="match status" value="1"/>
</dbReference>
<name>A0ABX3AIG4_9FIRM</name>
<feature type="domain" description="SpoVT-AbrB" evidence="2">
    <location>
        <begin position="5"/>
        <end position="50"/>
    </location>
</feature>
<dbReference type="EMBL" id="MEHD01000022">
    <property type="protein sequence ID" value="ODR57035.1"/>
    <property type="molecule type" value="Genomic_DNA"/>
</dbReference>
<dbReference type="InterPro" id="IPR007159">
    <property type="entry name" value="SpoVT-AbrB_dom"/>
</dbReference>
<accession>A0ABX3AIG4</accession>
<evidence type="ECO:0000259" key="2">
    <source>
        <dbReference type="PROSITE" id="PS51740"/>
    </source>
</evidence>
<evidence type="ECO:0000313" key="4">
    <source>
        <dbReference type="Proteomes" id="UP000094869"/>
    </source>
</evidence>
<dbReference type="PROSITE" id="PS51740">
    <property type="entry name" value="SPOVT_ABRB"/>
    <property type="match status" value="1"/>
</dbReference>
<sequence length="93" mass="10310">MSNRPIYKLVDSKGRVLIPKNLREAAKMEYGDIVRLRVEDGSVSVCKVDIIEAGDQSPEAVEAYVRAAFKSMSDSIRLELIGELSGLLQRKEG</sequence>
<proteinExistence type="predicted"/>